<evidence type="ECO:0008006" key="4">
    <source>
        <dbReference type="Google" id="ProtNLM"/>
    </source>
</evidence>
<keyword evidence="1" id="KW-1133">Transmembrane helix</keyword>
<feature type="transmembrane region" description="Helical" evidence="1">
    <location>
        <begin position="54"/>
        <end position="74"/>
    </location>
</feature>
<organism evidence="2 3">
    <name type="scientific">Formimonas warabiya</name>
    <dbReference type="NCBI Taxonomy" id="1761012"/>
    <lineage>
        <taxon>Bacteria</taxon>
        <taxon>Bacillati</taxon>
        <taxon>Bacillota</taxon>
        <taxon>Clostridia</taxon>
        <taxon>Eubacteriales</taxon>
        <taxon>Peptococcaceae</taxon>
        <taxon>Candidatus Formimonas</taxon>
    </lineage>
</organism>
<evidence type="ECO:0000256" key="1">
    <source>
        <dbReference type="SAM" id="Phobius"/>
    </source>
</evidence>
<feature type="transmembrane region" description="Helical" evidence="1">
    <location>
        <begin position="86"/>
        <end position="108"/>
    </location>
</feature>
<feature type="transmembrane region" description="Helical" evidence="1">
    <location>
        <begin position="174"/>
        <end position="194"/>
    </location>
</feature>
<name>A0A3G1L2E5_FORW1</name>
<protein>
    <recommendedName>
        <fullName evidence="4">Mpv17/PMP22 family protein</fullName>
    </recommendedName>
</protein>
<proteinExistence type="predicted"/>
<keyword evidence="1" id="KW-0812">Transmembrane</keyword>
<keyword evidence="1" id="KW-0472">Membrane</keyword>
<evidence type="ECO:0000313" key="2">
    <source>
        <dbReference type="EMBL" id="ATW28956.1"/>
    </source>
</evidence>
<sequence length="207" mass="22793">MILAIPESRQVFIDITKAHPYFIGFIKFAMLATMGEFLTLRILNGKWVVPALPLARAVIWGFLGAVIVLVFDVFSTGVNGALEKGLLLVPASKFAGAFCTSAVMNITFAPTMMGFHRLTDTYLDLLAKSNQAKPKLAEVVRNVNWHNYISFVCLKTIPIFWIPAHTVTFLLPPVFRVIAAAFLSIVLGLMLTFAKRRCHLGPKAVAA</sequence>
<reference evidence="2 3" key="1">
    <citation type="submission" date="2016-10" db="EMBL/GenBank/DDBJ databases">
        <title>Complete Genome Sequence of Peptococcaceae strain DCMF.</title>
        <authorList>
            <person name="Edwards R.J."/>
            <person name="Holland S.I."/>
            <person name="Deshpande N.P."/>
            <person name="Wong Y.K."/>
            <person name="Ertan H."/>
            <person name="Manefield M."/>
            <person name="Russell T.L."/>
            <person name="Lee M.J."/>
        </authorList>
    </citation>
    <scope>NUCLEOTIDE SEQUENCE [LARGE SCALE GENOMIC DNA]</scope>
    <source>
        <strain evidence="2 3">DCMF</strain>
    </source>
</reference>
<feature type="transmembrane region" description="Helical" evidence="1">
    <location>
        <begin position="21"/>
        <end position="42"/>
    </location>
</feature>
<gene>
    <name evidence="2" type="ORF">DCMF_27500</name>
</gene>
<accession>A0A3G1L2E5</accession>
<dbReference type="KEGG" id="fwa:DCMF_27500"/>
<dbReference type="Proteomes" id="UP000323521">
    <property type="component" value="Chromosome"/>
</dbReference>
<dbReference type="EMBL" id="CP017634">
    <property type="protein sequence ID" value="ATW28956.1"/>
    <property type="molecule type" value="Genomic_DNA"/>
</dbReference>
<dbReference type="AlphaFoldDB" id="A0A3G1L2E5"/>
<evidence type="ECO:0000313" key="3">
    <source>
        <dbReference type="Proteomes" id="UP000323521"/>
    </source>
</evidence>
<keyword evidence="3" id="KW-1185">Reference proteome</keyword>